<evidence type="ECO:0000256" key="2">
    <source>
        <dbReference type="SAM" id="Phobius"/>
    </source>
</evidence>
<feature type="transmembrane region" description="Helical" evidence="2">
    <location>
        <begin position="18"/>
        <end position="35"/>
    </location>
</feature>
<gene>
    <name evidence="4" type="ORF">FB475_4670</name>
</gene>
<dbReference type="Pfam" id="PF13349">
    <property type="entry name" value="DUF4097"/>
    <property type="match status" value="1"/>
</dbReference>
<evidence type="ECO:0000313" key="4">
    <source>
        <dbReference type="EMBL" id="TQJ11747.1"/>
    </source>
</evidence>
<feature type="region of interest" description="Disordered" evidence="1">
    <location>
        <begin position="225"/>
        <end position="264"/>
    </location>
</feature>
<proteinExistence type="predicted"/>
<organism evidence="4 5">
    <name type="scientific">Kribbella jejuensis</name>
    <dbReference type="NCBI Taxonomy" id="236068"/>
    <lineage>
        <taxon>Bacteria</taxon>
        <taxon>Bacillati</taxon>
        <taxon>Actinomycetota</taxon>
        <taxon>Actinomycetes</taxon>
        <taxon>Propionibacteriales</taxon>
        <taxon>Kribbellaceae</taxon>
        <taxon>Kribbella</taxon>
    </lineage>
</organism>
<keyword evidence="2" id="KW-1133">Transmembrane helix</keyword>
<keyword evidence="2" id="KW-0472">Membrane</keyword>
<dbReference type="OrthoDB" id="3817420at2"/>
<keyword evidence="5" id="KW-1185">Reference proteome</keyword>
<reference evidence="4 5" key="1">
    <citation type="submission" date="2019-06" db="EMBL/GenBank/DDBJ databases">
        <title>Sequencing the genomes of 1000 actinobacteria strains.</title>
        <authorList>
            <person name="Klenk H.-P."/>
        </authorList>
    </citation>
    <scope>NUCLEOTIDE SEQUENCE [LARGE SCALE GENOMIC DNA]</scope>
    <source>
        <strain evidence="4 5">DSM 17305</strain>
    </source>
</reference>
<dbReference type="Proteomes" id="UP000316298">
    <property type="component" value="Unassembled WGS sequence"/>
</dbReference>
<name>A0A542E8W3_9ACTN</name>
<feature type="compositionally biased region" description="Polar residues" evidence="1">
    <location>
        <begin position="229"/>
        <end position="239"/>
    </location>
</feature>
<sequence length="264" mass="27235">MSDVQGRPRGSMSTERRYGIAISVALILGGVYWALTGLTSGARSDQSSYPVDGTTLLVKGGSATVEVLPGDGTEVKVERQFERNVFGSDPQEKYDADAHRLQLDGGGCGFLSFGCKTSYVLTVPRNVQLTVESNSGDVTVSGMRAGTTVKTSSGDIAVHDVGGPLDLRSSSGDLDADALNSTSVTTSTSSGSATLEFAVAPQSIESKSSSGDVSIGIPAGDEAYKVDTKTSSGDESANVKSDPAATREITARTSSGDVSIDYTH</sequence>
<dbReference type="EMBL" id="VFMM01000002">
    <property type="protein sequence ID" value="TQJ11747.1"/>
    <property type="molecule type" value="Genomic_DNA"/>
</dbReference>
<accession>A0A542E8W3</accession>
<dbReference type="InterPro" id="IPR025164">
    <property type="entry name" value="Toastrack_DUF4097"/>
</dbReference>
<keyword evidence="2" id="KW-0812">Transmembrane</keyword>
<comment type="caution">
    <text evidence="4">The sequence shown here is derived from an EMBL/GenBank/DDBJ whole genome shotgun (WGS) entry which is preliminary data.</text>
</comment>
<evidence type="ECO:0000256" key="1">
    <source>
        <dbReference type="SAM" id="MobiDB-lite"/>
    </source>
</evidence>
<feature type="domain" description="DUF4097" evidence="3">
    <location>
        <begin position="108"/>
        <end position="262"/>
    </location>
</feature>
<dbReference type="AlphaFoldDB" id="A0A542E8W3"/>
<protein>
    <submittedName>
        <fullName evidence="4">Putative adhesin</fullName>
    </submittedName>
</protein>
<evidence type="ECO:0000259" key="3">
    <source>
        <dbReference type="Pfam" id="PF13349"/>
    </source>
</evidence>
<dbReference type="RefSeq" id="WP_141858665.1">
    <property type="nucleotide sequence ID" value="NZ_BAAAKA010000059.1"/>
</dbReference>
<evidence type="ECO:0000313" key="5">
    <source>
        <dbReference type="Proteomes" id="UP000316298"/>
    </source>
</evidence>